<keyword evidence="1" id="KW-1133">Transmembrane helix</keyword>
<dbReference type="KEGG" id="kan:IMCC3317_36580"/>
<reference evidence="2 3" key="1">
    <citation type="journal article" date="2013" name="Int. J. Syst. Evol. Microbiol.">
        <title>Kordia antarctica sp. nov., isolated from Antarctic seawater.</title>
        <authorList>
            <person name="Baek K."/>
            <person name="Choi A."/>
            <person name="Kang I."/>
            <person name="Lee K."/>
            <person name="Cho J.C."/>
        </authorList>
    </citation>
    <scope>NUCLEOTIDE SEQUENCE [LARGE SCALE GENOMIC DNA]</scope>
    <source>
        <strain evidence="2 3">IMCC3317</strain>
    </source>
</reference>
<dbReference type="Proteomes" id="UP000464657">
    <property type="component" value="Chromosome"/>
</dbReference>
<dbReference type="RefSeq" id="WP_160130825.1">
    <property type="nucleotide sequence ID" value="NZ_CP019288.1"/>
</dbReference>
<feature type="transmembrane region" description="Helical" evidence="1">
    <location>
        <begin position="73"/>
        <end position="95"/>
    </location>
</feature>
<sequence length="96" mass="10825">MSHQIEFCKKCVNKSFSSSQGIICGLTNEKPTFQFTCPDFVKDVKEERRLAERAAVQDETHSYEDAQGSSTPVWKTILGIIIFIVAIIRLVAVFAR</sequence>
<name>A0A7L4ZNG0_9FLAO</name>
<organism evidence="2 3">
    <name type="scientific">Kordia antarctica</name>
    <dbReference type="NCBI Taxonomy" id="1218801"/>
    <lineage>
        <taxon>Bacteria</taxon>
        <taxon>Pseudomonadati</taxon>
        <taxon>Bacteroidota</taxon>
        <taxon>Flavobacteriia</taxon>
        <taxon>Flavobacteriales</taxon>
        <taxon>Flavobacteriaceae</taxon>
        <taxon>Kordia</taxon>
    </lineage>
</organism>
<keyword evidence="3" id="KW-1185">Reference proteome</keyword>
<proteinExistence type="predicted"/>
<keyword evidence="1" id="KW-0472">Membrane</keyword>
<evidence type="ECO:0000256" key="1">
    <source>
        <dbReference type="SAM" id="Phobius"/>
    </source>
</evidence>
<keyword evidence="1" id="KW-0812">Transmembrane</keyword>
<evidence type="ECO:0000313" key="3">
    <source>
        <dbReference type="Proteomes" id="UP000464657"/>
    </source>
</evidence>
<evidence type="ECO:0000313" key="2">
    <source>
        <dbReference type="EMBL" id="QHI38268.1"/>
    </source>
</evidence>
<dbReference type="EMBL" id="CP019288">
    <property type="protein sequence ID" value="QHI38268.1"/>
    <property type="molecule type" value="Genomic_DNA"/>
</dbReference>
<protein>
    <submittedName>
        <fullName evidence="2">Uncharacterized protein</fullName>
    </submittedName>
</protein>
<dbReference type="AlphaFoldDB" id="A0A7L4ZNG0"/>
<dbReference type="OrthoDB" id="762068at2"/>
<gene>
    <name evidence="2" type="ORF">IMCC3317_36580</name>
</gene>
<accession>A0A7L4ZNG0</accession>